<dbReference type="RefSeq" id="WP_126616121.1">
    <property type="nucleotide sequence ID" value="NZ_CP034562.1"/>
</dbReference>
<dbReference type="AlphaFoldDB" id="A0A3Q9FNC1"/>
<dbReference type="InterPro" id="IPR026444">
    <property type="entry name" value="Secre_tail"/>
</dbReference>
<keyword evidence="1" id="KW-0732">Signal</keyword>
<feature type="signal peptide" evidence="1">
    <location>
        <begin position="1"/>
        <end position="24"/>
    </location>
</feature>
<dbReference type="Proteomes" id="UP000267268">
    <property type="component" value="Chromosome 1"/>
</dbReference>
<evidence type="ECO:0000256" key="1">
    <source>
        <dbReference type="SAM" id="SignalP"/>
    </source>
</evidence>
<sequence>MTKFYCNVFTVLILNFICLGNAFGQCDSPFFGTGTPDMTSDITITSDCEQFGDAFSGVLTASGDNRTWTVGNGSAGIIVTLDYPKVTLTGEENSNVTLYGVSLIIENNATLVITDDLEVHNLSSITVKDGGTLIIGGNLLTEGDEDSAEMSVSVTLNIEGSGEIHVGGNAILNYSGGDLLNPVRMYVSGTVTSYDIGGADTGGLEFWRGIISGIRFWANLIGGDVAFWDEIIASIDEAIDNINNNVGGFDNLPTSNNPGSPNPFDSNVEITLPTSASAADFFTNSVTSESIFTSADLAVLDVVDPLSLLNKKIQITSSILDILVDEISHDEHDISSLTGLKSALESMTWTLQGDVLTAMTAYNGGFATDAHKLTLSTYFNQDVKITISIVDEDETPANVRVMAGEHEQEVSVESGTLPGDLPVSLTYFEAFIENNTVALEWETASEQNASHFDIQRSVDRKNWKTLGTVQAAGNSNAAILYEFIDEAPTATAFYRLHQVDFDGANEYFGPLYVKLDGVEENFKVVIMPNHAHKGEKIQLQAIGIQEGGDLSIKIFNAHGHLVYEDKQEQVSSSSLLMPLDISDRLGTGMYYVVVQSGKEIVKEKLLMK</sequence>
<name>A0A3Q9FNC1_9BACT</name>
<dbReference type="KEGG" id="fll:EI427_15030"/>
<gene>
    <name evidence="2" type="ORF">EI427_15030</name>
</gene>
<organism evidence="2 3">
    <name type="scientific">Flammeovirga pectinis</name>
    <dbReference type="NCBI Taxonomy" id="2494373"/>
    <lineage>
        <taxon>Bacteria</taxon>
        <taxon>Pseudomonadati</taxon>
        <taxon>Bacteroidota</taxon>
        <taxon>Cytophagia</taxon>
        <taxon>Cytophagales</taxon>
        <taxon>Flammeovirgaceae</taxon>
        <taxon>Flammeovirga</taxon>
    </lineage>
</organism>
<reference evidence="2 3" key="1">
    <citation type="submission" date="2018-12" db="EMBL/GenBank/DDBJ databases">
        <title>Flammeovirga pectinis sp. nov., isolated from the gut of the Korean scallop, Patinopecten yessoensis.</title>
        <authorList>
            <person name="Bae J.-W."/>
            <person name="Jeong Y.-S."/>
            <person name="Kang W."/>
        </authorList>
    </citation>
    <scope>NUCLEOTIDE SEQUENCE [LARGE SCALE GENOMIC DNA]</scope>
    <source>
        <strain evidence="2 3">L12M1</strain>
    </source>
</reference>
<accession>A0A3Q9FNC1</accession>
<dbReference type="NCBIfam" id="TIGR04183">
    <property type="entry name" value="Por_Secre_tail"/>
    <property type="match status" value="1"/>
</dbReference>
<proteinExistence type="predicted"/>
<evidence type="ECO:0000313" key="2">
    <source>
        <dbReference type="EMBL" id="AZQ63489.1"/>
    </source>
</evidence>
<dbReference type="EMBL" id="CP034562">
    <property type="protein sequence ID" value="AZQ63489.1"/>
    <property type="molecule type" value="Genomic_DNA"/>
</dbReference>
<protein>
    <submittedName>
        <fullName evidence="2">T9SS type A sorting domain-containing protein</fullName>
    </submittedName>
</protein>
<dbReference type="OrthoDB" id="2582440at2"/>
<feature type="chain" id="PRO_5018674358" evidence="1">
    <location>
        <begin position="25"/>
        <end position="608"/>
    </location>
</feature>
<evidence type="ECO:0000313" key="3">
    <source>
        <dbReference type="Proteomes" id="UP000267268"/>
    </source>
</evidence>
<keyword evidence="3" id="KW-1185">Reference proteome</keyword>